<dbReference type="Proteomes" id="UP000076962">
    <property type="component" value="Unassembled WGS sequence"/>
</dbReference>
<sequence length="52" mass="5741">MQGTPCTPQQKNESAYPVSPLDGFNWHWLPIQSYPTLSLGVVTPLAVQQVTN</sequence>
<accession>A0A176RUZ7</accession>
<gene>
    <name evidence="1" type="ORF">THIOM_004782</name>
</gene>
<protein>
    <submittedName>
        <fullName evidence="1">Uncharacterized protein</fullName>
    </submittedName>
</protein>
<name>A0A176RUZ7_9GAMM</name>
<proteinExistence type="predicted"/>
<evidence type="ECO:0000313" key="2">
    <source>
        <dbReference type="Proteomes" id="UP000076962"/>
    </source>
</evidence>
<evidence type="ECO:0000313" key="1">
    <source>
        <dbReference type="EMBL" id="OAD19571.1"/>
    </source>
</evidence>
<organism evidence="1 2">
    <name type="scientific">Candidatus Thiomargarita nelsonii</name>
    <dbReference type="NCBI Taxonomy" id="1003181"/>
    <lineage>
        <taxon>Bacteria</taxon>
        <taxon>Pseudomonadati</taxon>
        <taxon>Pseudomonadota</taxon>
        <taxon>Gammaproteobacteria</taxon>
        <taxon>Thiotrichales</taxon>
        <taxon>Thiotrichaceae</taxon>
        <taxon>Thiomargarita</taxon>
    </lineage>
</organism>
<comment type="caution">
    <text evidence="1">The sequence shown here is derived from an EMBL/GenBank/DDBJ whole genome shotgun (WGS) entry which is preliminary data.</text>
</comment>
<keyword evidence="2" id="KW-1185">Reference proteome</keyword>
<reference evidence="1 2" key="1">
    <citation type="submission" date="2016-05" db="EMBL/GenBank/DDBJ databases">
        <title>Single-cell genome of chain-forming Candidatus Thiomargarita nelsonii and comparison to other large sulfur-oxidizing bacteria.</title>
        <authorList>
            <person name="Winkel M."/>
            <person name="Salman V."/>
            <person name="Woyke T."/>
            <person name="Schulz-Vogt H."/>
            <person name="Richter M."/>
            <person name="Flood B."/>
            <person name="Bailey J."/>
            <person name="Amann R."/>
            <person name="Mussmann M."/>
        </authorList>
    </citation>
    <scope>NUCLEOTIDE SEQUENCE [LARGE SCALE GENOMIC DNA]</scope>
    <source>
        <strain evidence="1 2">THI036</strain>
    </source>
</reference>
<dbReference type="EMBL" id="LUTY01002746">
    <property type="protein sequence ID" value="OAD19571.1"/>
    <property type="molecule type" value="Genomic_DNA"/>
</dbReference>
<dbReference type="AlphaFoldDB" id="A0A176RUZ7"/>